<feature type="transmembrane region" description="Helical" evidence="5">
    <location>
        <begin position="89"/>
        <end position="108"/>
    </location>
</feature>
<comment type="caution">
    <text evidence="7">The sequence shown here is derived from an EMBL/GenBank/DDBJ whole genome shotgun (WGS) entry which is preliminary data.</text>
</comment>
<feature type="transmembrane region" description="Helical" evidence="5">
    <location>
        <begin position="16"/>
        <end position="36"/>
    </location>
</feature>
<feature type="transmembrane region" description="Helical" evidence="5">
    <location>
        <begin position="431"/>
        <end position="449"/>
    </location>
</feature>
<dbReference type="GO" id="GO:0016020">
    <property type="term" value="C:membrane"/>
    <property type="evidence" value="ECO:0007669"/>
    <property type="project" value="UniProtKB-SubCell"/>
</dbReference>
<evidence type="ECO:0000313" key="7">
    <source>
        <dbReference type="EMBL" id="NHO65918.1"/>
    </source>
</evidence>
<proteinExistence type="predicted"/>
<keyword evidence="8" id="KW-1185">Reference proteome</keyword>
<feature type="transmembrane region" description="Helical" evidence="5">
    <location>
        <begin position="273"/>
        <end position="293"/>
    </location>
</feature>
<feature type="transmembrane region" description="Helical" evidence="5">
    <location>
        <begin position="56"/>
        <end position="77"/>
    </location>
</feature>
<keyword evidence="2 5" id="KW-0812">Transmembrane</keyword>
<evidence type="ECO:0000313" key="8">
    <source>
        <dbReference type="Proteomes" id="UP000787472"/>
    </source>
</evidence>
<comment type="subcellular location">
    <subcellularLocation>
        <location evidence="1">Membrane</location>
        <topology evidence="1">Multi-pass membrane protein</topology>
    </subcellularLocation>
</comment>
<feature type="transmembrane region" description="Helical" evidence="5">
    <location>
        <begin position="114"/>
        <end position="134"/>
    </location>
</feature>
<feature type="transmembrane region" description="Helical" evidence="5">
    <location>
        <begin position="398"/>
        <end position="419"/>
    </location>
</feature>
<evidence type="ECO:0000259" key="6">
    <source>
        <dbReference type="PROSITE" id="PS50850"/>
    </source>
</evidence>
<evidence type="ECO:0000256" key="3">
    <source>
        <dbReference type="ARBA" id="ARBA00022989"/>
    </source>
</evidence>
<sequence>MNGSPEQVSADTADKLGVTSYLAIFAIAIGFVLNPFNGSLVVTAYPHLAETFALPYTHMSAMVMYFMAATAASQPLAGGIGDSIGRKKLFLIGIAGFTAVSYLAATSVTFSTLLFWRIAQAIFSGVILANALGLVGQVVPAAKTGIYLGLLNSIMVAVTALGFPLGGILVELYEWPMLFWINIPLGVIAFALAVLFIPGDEPRETRFTAVSFIGLPFLPLAFVLQAVIQGEPVFFSAMVLLVTTLVVAVGIFKSSQSRRQFKPINNRVFNLSCSAAFFTSCIQFGVMFTLPAWTLATLSLNSGSLGLYLTGFSLTIFFISPLAGKALDKIGEGPFKWLTLLALGASLALMILAFTKISFVLVMGLLGIGIAISLLISQRSAMLAIPSQSHALAMGLFSSWRAVGGLSGNTLAAIVLGGFPAVTAEAGVHVFEWQLALFFIPLALSLFYLRAPNTVK</sequence>
<dbReference type="InterPro" id="IPR011701">
    <property type="entry name" value="MFS"/>
</dbReference>
<feature type="transmembrane region" description="Helical" evidence="5">
    <location>
        <begin position="335"/>
        <end position="353"/>
    </location>
</feature>
<feature type="transmembrane region" description="Helical" evidence="5">
    <location>
        <begin position="146"/>
        <end position="165"/>
    </location>
</feature>
<dbReference type="PANTHER" id="PTHR42718:SF35">
    <property type="entry name" value="BLL0718 PROTEIN"/>
    <property type="match status" value="1"/>
</dbReference>
<feature type="transmembrane region" description="Helical" evidence="5">
    <location>
        <begin position="234"/>
        <end position="252"/>
    </location>
</feature>
<dbReference type="AlphaFoldDB" id="A0A9E5MM01"/>
<dbReference type="EMBL" id="JAAONZ010000006">
    <property type="protein sequence ID" value="NHO65918.1"/>
    <property type="molecule type" value="Genomic_DNA"/>
</dbReference>
<dbReference type="RefSeq" id="WP_167185777.1">
    <property type="nucleotide sequence ID" value="NZ_JAAONZ010000006.1"/>
</dbReference>
<name>A0A9E5MM01_9GAMM</name>
<feature type="transmembrane region" description="Helical" evidence="5">
    <location>
        <begin position="359"/>
        <end position="377"/>
    </location>
</feature>
<dbReference type="GO" id="GO:0022857">
    <property type="term" value="F:transmembrane transporter activity"/>
    <property type="evidence" value="ECO:0007669"/>
    <property type="project" value="InterPro"/>
</dbReference>
<gene>
    <name evidence="7" type="ORF">G8770_10230</name>
</gene>
<accession>A0A9E5MM01</accession>
<keyword evidence="3 5" id="KW-1133">Transmembrane helix</keyword>
<dbReference type="Pfam" id="PF07690">
    <property type="entry name" value="MFS_1"/>
    <property type="match status" value="2"/>
</dbReference>
<dbReference type="PANTHER" id="PTHR42718">
    <property type="entry name" value="MAJOR FACILITATOR SUPERFAMILY MULTIDRUG TRANSPORTER MFSC"/>
    <property type="match status" value="1"/>
</dbReference>
<reference evidence="7" key="1">
    <citation type="submission" date="2020-03" db="EMBL/GenBank/DDBJ databases">
        <authorList>
            <person name="Guo F."/>
        </authorList>
    </citation>
    <scope>NUCLEOTIDE SEQUENCE</scope>
    <source>
        <strain evidence="7">JCM 30134</strain>
    </source>
</reference>
<organism evidence="7 8">
    <name type="scientific">Pseudomaricurvus hydrocarbonicus</name>
    <dbReference type="NCBI Taxonomy" id="1470433"/>
    <lineage>
        <taxon>Bacteria</taxon>
        <taxon>Pseudomonadati</taxon>
        <taxon>Pseudomonadota</taxon>
        <taxon>Gammaproteobacteria</taxon>
        <taxon>Cellvibrionales</taxon>
        <taxon>Cellvibrionaceae</taxon>
        <taxon>Pseudomaricurvus</taxon>
    </lineage>
</organism>
<protein>
    <submittedName>
        <fullName evidence="7">MFS transporter</fullName>
    </submittedName>
</protein>
<dbReference type="InterPro" id="IPR020846">
    <property type="entry name" value="MFS_dom"/>
</dbReference>
<dbReference type="PROSITE" id="PS50850">
    <property type="entry name" value="MFS"/>
    <property type="match status" value="1"/>
</dbReference>
<dbReference type="InterPro" id="IPR036259">
    <property type="entry name" value="MFS_trans_sf"/>
</dbReference>
<evidence type="ECO:0000256" key="5">
    <source>
        <dbReference type="SAM" id="Phobius"/>
    </source>
</evidence>
<feature type="transmembrane region" description="Helical" evidence="5">
    <location>
        <begin position="177"/>
        <end position="197"/>
    </location>
</feature>
<dbReference type="Proteomes" id="UP000787472">
    <property type="component" value="Unassembled WGS sequence"/>
</dbReference>
<dbReference type="Gene3D" id="1.20.1250.20">
    <property type="entry name" value="MFS general substrate transporter like domains"/>
    <property type="match status" value="2"/>
</dbReference>
<dbReference type="SUPFAM" id="SSF103473">
    <property type="entry name" value="MFS general substrate transporter"/>
    <property type="match status" value="1"/>
</dbReference>
<evidence type="ECO:0000256" key="1">
    <source>
        <dbReference type="ARBA" id="ARBA00004141"/>
    </source>
</evidence>
<keyword evidence="4 5" id="KW-0472">Membrane</keyword>
<evidence type="ECO:0000256" key="4">
    <source>
        <dbReference type="ARBA" id="ARBA00023136"/>
    </source>
</evidence>
<feature type="transmembrane region" description="Helical" evidence="5">
    <location>
        <begin position="305"/>
        <end position="323"/>
    </location>
</feature>
<feature type="transmembrane region" description="Helical" evidence="5">
    <location>
        <begin position="209"/>
        <end position="228"/>
    </location>
</feature>
<evidence type="ECO:0000256" key="2">
    <source>
        <dbReference type="ARBA" id="ARBA00022692"/>
    </source>
</evidence>
<feature type="domain" description="Major facilitator superfamily (MFS) profile" evidence="6">
    <location>
        <begin position="23"/>
        <end position="453"/>
    </location>
</feature>